<keyword evidence="4" id="KW-1185">Reference proteome</keyword>
<comment type="similarity">
    <text evidence="1">Belongs to the cycloisomerase 2 family.</text>
</comment>
<name>A0A6G1IA90_9PEZI</name>
<gene>
    <name evidence="3" type="ORF">EJ06DRAFT_518218</name>
</gene>
<reference evidence="3" key="1">
    <citation type="journal article" date="2020" name="Stud. Mycol.">
        <title>101 Dothideomycetes genomes: a test case for predicting lifestyles and emergence of pathogens.</title>
        <authorList>
            <person name="Haridas S."/>
            <person name="Albert R."/>
            <person name="Binder M."/>
            <person name="Bloem J."/>
            <person name="Labutti K."/>
            <person name="Salamov A."/>
            <person name="Andreopoulos B."/>
            <person name="Baker S."/>
            <person name="Barry K."/>
            <person name="Bills G."/>
            <person name="Bluhm B."/>
            <person name="Cannon C."/>
            <person name="Castanera R."/>
            <person name="Culley D."/>
            <person name="Daum C."/>
            <person name="Ezra D."/>
            <person name="Gonzalez J."/>
            <person name="Henrissat B."/>
            <person name="Kuo A."/>
            <person name="Liang C."/>
            <person name="Lipzen A."/>
            <person name="Lutzoni F."/>
            <person name="Magnuson J."/>
            <person name="Mondo S."/>
            <person name="Nolan M."/>
            <person name="Ohm R."/>
            <person name="Pangilinan J."/>
            <person name="Park H.-J."/>
            <person name="Ramirez L."/>
            <person name="Alfaro M."/>
            <person name="Sun H."/>
            <person name="Tritt A."/>
            <person name="Yoshinaga Y."/>
            <person name="Zwiers L.-H."/>
            <person name="Turgeon B."/>
            <person name="Goodwin S."/>
            <person name="Spatafora J."/>
            <person name="Crous P."/>
            <person name="Grigoriev I."/>
        </authorList>
    </citation>
    <scope>NUCLEOTIDE SEQUENCE</scope>
    <source>
        <strain evidence="3">CBS 262.69</strain>
    </source>
</reference>
<evidence type="ECO:0000256" key="1">
    <source>
        <dbReference type="ARBA" id="ARBA00005564"/>
    </source>
</evidence>
<dbReference type="SUPFAM" id="SSF50969">
    <property type="entry name" value="YVTN repeat-like/Quinoprotein amine dehydrogenase"/>
    <property type="match status" value="1"/>
</dbReference>
<dbReference type="PANTHER" id="PTHR30344">
    <property type="entry name" value="6-PHOSPHOGLUCONOLACTONASE-RELATED"/>
    <property type="match status" value="1"/>
</dbReference>
<keyword evidence="2" id="KW-0732">Signal</keyword>
<dbReference type="InterPro" id="IPR019405">
    <property type="entry name" value="Lactonase_7-beta_prop"/>
</dbReference>
<dbReference type="InterPro" id="IPR015943">
    <property type="entry name" value="WD40/YVTN_repeat-like_dom_sf"/>
</dbReference>
<dbReference type="GO" id="GO:0017057">
    <property type="term" value="F:6-phosphogluconolactonase activity"/>
    <property type="evidence" value="ECO:0007669"/>
    <property type="project" value="TreeGrafter"/>
</dbReference>
<proteinExistence type="inferred from homology"/>
<dbReference type="InterPro" id="IPR050282">
    <property type="entry name" value="Cycloisomerase_2"/>
</dbReference>
<evidence type="ECO:0000256" key="2">
    <source>
        <dbReference type="SAM" id="SignalP"/>
    </source>
</evidence>
<dbReference type="Proteomes" id="UP000799640">
    <property type="component" value="Unassembled WGS sequence"/>
</dbReference>
<dbReference type="OrthoDB" id="1715191at2759"/>
<dbReference type="GO" id="GO:0016853">
    <property type="term" value="F:isomerase activity"/>
    <property type="evidence" value="ECO:0007669"/>
    <property type="project" value="UniProtKB-KW"/>
</dbReference>
<dbReference type="InterPro" id="IPR011044">
    <property type="entry name" value="Quino_amine_DH_bsu"/>
</dbReference>
<dbReference type="EMBL" id="ML996687">
    <property type="protein sequence ID" value="KAF2405192.1"/>
    <property type="molecule type" value="Genomic_DNA"/>
</dbReference>
<evidence type="ECO:0000313" key="3">
    <source>
        <dbReference type="EMBL" id="KAF2405192.1"/>
    </source>
</evidence>
<organism evidence="3 4">
    <name type="scientific">Trichodelitschia bisporula</name>
    <dbReference type="NCBI Taxonomy" id="703511"/>
    <lineage>
        <taxon>Eukaryota</taxon>
        <taxon>Fungi</taxon>
        <taxon>Dikarya</taxon>
        <taxon>Ascomycota</taxon>
        <taxon>Pezizomycotina</taxon>
        <taxon>Dothideomycetes</taxon>
        <taxon>Dothideomycetes incertae sedis</taxon>
        <taxon>Phaeotrichales</taxon>
        <taxon>Phaeotrichaceae</taxon>
        <taxon>Trichodelitschia</taxon>
    </lineage>
</organism>
<feature type="signal peptide" evidence="2">
    <location>
        <begin position="1"/>
        <end position="19"/>
    </location>
</feature>
<accession>A0A6G1IA90</accession>
<evidence type="ECO:0000313" key="4">
    <source>
        <dbReference type="Proteomes" id="UP000799640"/>
    </source>
</evidence>
<protein>
    <submittedName>
        <fullName evidence="3">Putative isomerase YbhE</fullName>
    </submittedName>
</protein>
<sequence>MRGLTQSIAALLAARPALADMHHIFVSSFTTPQLYSLEFDDQKSTLELSGNIAAHDGHSWISFSYDKSAMYAGERDGFASYAVENSTYLGYRRSIELESGCQGATKGFKTAYVLPLMKAPFTVYGAPFGNCLNAMSVEPDGTLEDIVQNLTFKSSTGVQGMSMDPDNNILYSADDVANGIWAHHVDTESGKLEQVAFAPAPTEDARPRDLIVHPGGKFLFVVLEAKNEIAVYAINQGQEKSETPITFTGLTYSLIPQGEDPAEYLADEISISVNNDVLYASTRHRPNPTRRPRNKRRSGRNGYVTAILLVPMKESKTPQPNHPQGPGFPLRRLFQVQTSTSGGIANTVSPAPWGNEYFALSDSEVGMVQLTIGRCGKSMA</sequence>
<keyword evidence="3" id="KW-0413">Isomerase</keyword>
<dbReference type="Pfam" id="PF10282">
    <property type="entry name" value="Lactonase"/>
    <property type="match status" value="1"/>
</dbReference>
<dbReference type="PANTHER" id="PTHR30344:SF4">
    <property type="entry name" value="CYCLASE, PUTATIVE (AFU_ORTHOLOGUE AFUA_6G11580)-RELATED"/>
    <property type="match status" value="1"/>
</dbReference>
<dbReference type="AlphaFoldDB" id="A0A6G1IA90"/>
<feature type="chain" id="PRO_5026091002" evidence="2">
    <location>
        <begin position="20"/>
        <end position="380"/>
    </location>
</feature>
<dbReference type="Gene3D" id="2.130.10.10">
    <property type="entry name" value="YVTN repeat-like/Quinoprotein amine dehydrogenase"/>
    <property type="match status" value="1"/>
</dbReference>